<evidence type="ECO:0000313" key="2">
    <source>
        <dbReference type="WBParaSite" id="PEQ_0001149401-mRNA-1"/>
    </source>
</evidence>
<reference evidence="2" key="1">
    <citation type="submission" date="2022-11" db="UniProtKB">
        <authorList>
            <consortium name="WormBaseParasite"/>
        </authorList>
    </citation>
    <scope>IDENTIFICATION</scope>
</reference>
<proteinExistence type="predicted"/>
<protein>
    <submittedName>
        <fullName evidence="2">Uncharacterized protein</fullName>
    </submittedName>
</protein>
<organism evidence="1 2">
    <name type="scientific">Parascaris equorum</name>
    <name type="common">Equine roundworm</name>
    <dbReference type="NCBI Taxonomy" id="6256"/>
    <lineage>
        <taxon>Eukaryota</taxon>
        <taxon>Metazoa</taxon>
        <taxon>Ecdysozoa</taxon>
        <taxon>Nematoda</taxon>
        <taxon>Chromadorea</taxon>
        <taxon>Rhabditida</taxon>
        <taxon>Spirurina</taxon>
        <taxon>Ascaridomorpha</taxon>
        <taxon>Ascaridoidea</taxon>
        <taxon>Ascarididae</taxon>
        <taxon>Parascaris</taxon>
    </lineage>
</organism>
<keyword evidence="1" id="KW-1185">Reference proteome</keyword>
<dbReference type="WBParaSite" id="PEQ_0001149401-mRNA-1">
    <property type="protein sequence ID" value="PEQ_0001149401-mRNA-1"/>
    <property type="gene ID" value="PEQ_0001149401"/>
</dbReference>
<sequence length="168" mass="20052">MVVFVSALLKFHSFSFTLPHKEHQGSQAGVLFQMHRRKHIYTRYCEWLRMGPTRFMLIAVLVSYWIWSAYHTLQMHERFSPDKTFDSKSQLAESLTWFDRAFNDHEIFDIFLPTFIHKYPHLKFLVHFALNREGSVVIGNFTFDLCVHGYGTWDKRAYKAPSQRLFII</sequence>
<name>A0A914S2X3_PAREQ</name>
<evidence type="ECO:0000313" key="1">
    <source>
        <dbReference type="Proteomes" id="UP000887564"/>
    </source>
</evidence>
<dbReference type="Proteomes" id="UP000887564">
    <property type="component" value="Unplaced"/>
</dbReference>
<dbReference type="AlphaFoldDB" id="A0A914S2X3"/>
<accession>A0A914S2X3</accession>